<dbReference type="SUPFAM" id="SSF63817">
    <property type="entry name" value="Sortase"/>
    <property type="match status" value="1"/>
</dbReference>
<reference evidence="4" key="1">
    <citation type="submission" date="2017-08" db="EMBL/GenBank/DDBJ databases">
        <authorList>
            <person name="Varghese N."/>
            <person name="Submissions S."/>
        </authorList>
    </citation>
    <scope>NUCLEOTIDE SEQUENCE [LARGE SCALE GENOMIC DNA]</scope>
    <source>
        <strain evidence="4">DSM 4725</strain>
    </source>
</reference>
<dbReference type="OrthoDB" id="525039at2"/>
<dbReference type="InterPro" id="IPR005754">
    <property type="entry name" value="Sortase"/>
</dbReference>
<proteinExistence type="predicted"/>
<dbReference type="RefSeq" id="WP_097194140.1">
    <property type="nucleotide sequence ID" value="NZ_OBQI01000001.1"/>
</dbReference>
<gene>
    <name evidence="3" type="ORF">SAMN05660748_1171</name>
</gene>
<evidence type="ECO:0000313" key="3">
    <source>
        <dbReference type="EMBL" id="SOC47996.1"/>
    </source>
</evidence>
<dbReference type="GO" id="GO:0016787">
    <property type="term" value="F:hydrolase activity"/>
    <property type="evidence" value="ECO:0007669"/>
    <property type="project" value="UniProtKB-KW"/>
</dbReference>
<keyword evidence="1" id="KW-0378">Hydrolase</keyword>
<evidence type="ECO:0000313" key="4">
    <source>
        <dbReference type="Proteomes" id="UP000219435"/>
    </source>
</evidence>
<accession>A0A285V4R7</accession>
<name>A0A285V4R7_9ACTN</name>
<dbReference type="InterPro" id="IPR042001">
    <property type="entry name" value="Sortase_F"/>
</dbReference>
<dbReference type="AlphaFoldDB" id="A0A285V4R7"/>
<sequence length="217" mass="21986">MRPAAASAVLGLALAVGAPTAWALTRPEPAAGIPVEQALPAPAAPAGAGDLPTLPTVTARDAAPAAAQAAPAPARISVPAWGVDAPVDAVGIAADGQMELPEDVSRVGWYRFGPTPGADGSAVLAGHVDDREQGPGALFPLTDAAVGDEVTVTDAAGTATRWRVVSREVITKQALPLDRLFARDGAPRLTLITCGGPFLPEFRSYRDNVVVVAEPAP</sequence>
<organism evidence="3 4">
    <name type="scientific">Blastococcus aggregatus</name>
    <dbReference type="NCBI Taxonomy" id="38502"/>
    <lineage>
        <taxon>Bacteria</taxon>
        <taxon>Bacillati</taxon>
        <taxon>Actinomycetota</taxon>
        <taxon>Actinomycetes</taxon>
        <taxon>Geodermatophilales</taxon>
        <taxon>Geodermatophilaceae</taxon>
        <taxon>Blastococcus</taxon>
    </lineage>
</organism>
<dbReference type="Proteomes" id="UP000219435">
    <property type="component" value="Unassembled WGS sequence"/>
</dbReference>
<dbReference type="Gene3D" id="2.40.260.10">
    <property type="entry name" value="Sortase"/>
    <property type="match status" value="1"/>
</dbReference>
<dbReference type="InterPro" id="IPR023365">
    <property type="entry name" value="Sortase_dom-sf"/>
</dbReference>
<evidence type="ECO:0000256" key="2">
    <source>
        <dbReference type="SAM" id="SignalP"/>
    </source>
</evidence>
<dbReference type="Pfam" id="PF04203">
    <property type="entry name" value="Sortase"/>
    <property type="match status" value="1"/>
</dbReference>
<evidence type="ECO:0000256" key="1">
    <source>
        <dbReference type="ARBA" id="ARBA00022801"/>
    </source>
</evidence>
<dbReference type="EMBL" id="OBQI01000001">
    <property type="protein sequence ID" value="SOC47996.1"/>
    <property type="molecule type" value="Genomic_DNA"/>
</dbReference>
<feature type="signal peptide" evidence="2">
    <location>
        <begin position="1"/>
        <end position="23"/>
    </location>
</feature>
<protein>
    <submittedName>
        <fullName evidence="3">Sortase family protein</fullName>
    </submittedName>
</protein>
<keyword evidence="4" id="KW-1185">Reference proteome</keyword>
<dbReference type="CDD" id="cd05829">
    <property type="entry name" value="Sortase_F"/>
    <property type="match status" value="1"/>
</dbReference>
<keyword evidence="2" id="KW-0732">Signal</keyword>
<feature type="chain" id="PRO_5013216269" evidence="2">
    <location>
        <begin position="24"/>
        <end position="217"/>
    </location>
</feature>